<feature type="coiled-coil region" evidence="1">
    <location>
        <begin position="59"/>
        <end position="86"/>
    </location>
</feature>
<name>A0A0D7ASS5_9AGAR</name>
<keyword evidence="3" id="KW-1185">Reference proteome</keyword>
<gene>
    <name evidence="2" type="ORF">CYLTODRAFT_264704</name>
</gene>
<sequence>MAGSSWSTSKLWELVALITTPRNFKVLYGKQEAGENTIGDTKAAVHRRIAAELEPDLFQQNTKKAIDRVKRKITDLESKFKEHVQRLKKTGEGVDEYYTISKDGPDHDTDKRAVNIWEQIKKEFPFFPELWKYWSTRPNFVPICVTTGLTPHGPTTTFLQPLRHDEVPSQAPAPPTRPPTPIIDPAFIQPSHVRHLPAATALIPPAMLHHRSLLLRPAVALAHRLSHPHPWLRPQSAVWRTRSSALPRISLPSTSAAPTRSLRSLRPVRIRSTWLSSARFSWMSIALVSGLWRSIVRR</sequence>
<dbReference type="Proteomes" id="UP000054007">
    <property type="component" value="Unassembled WGS sequence"/>
</dbReference>
<dbReference type="OrthoDB" id="3231351at2759"/>
<accession>A0A0D7ASS5</accession>
<reference evidence="2 3" key="1">
    <citation type="journal article" date="2015" name="Fungal Genet. Biol.">
        <title>Evolution of novel wood decay mechanisms in Agaricales revealed by the genome sequences of Fistulina hepatica and Cylindrobasidium torrendii.</title>
        <authorList>
            <person name="Floudas D."/>
            <person name="Held B.W."/>
            <person name="Riley R."/>
            <person name="Nagy L.G."/>
            <person name="Koehler G."/>
            <person name="Ransdell A.S."/>
            <person name="Younus H."/>
            <person name="Chow J."/>
            <person name="Chiniquy J."/>
            <person name="Lipzen A."/>
            <person name="Tritt A."/>
            <person name="Sun H."/>
            <person name="Haridas S."/>
            <person name="LaButti K."/>
            <person name="Ohm R.A."/>
            <person name="Kues U."/>
            <person name="Blanchette R.A."/>
            <person name="Grigoriev I.V."/>
            <person name="Minto R.E."/>
            <person name="Hibbett D.S."/>
        </authorList>
    </citation>
    <scope>NUCLEOTIDE SEQUENCE [LARGE SCALE GENOMIC DNA]</scope>
    <source>
        <strain evidence="2 3">FP15055 ss-10</strain>
    </source>
</reference>
<evidence type="ECO:0000256" key="1">
    <source>
        <dbReference type="SAM" id="Coils"/>
    </source>
</evidence>
<protein>
    <submittedName>
        <fullName evidence="2">Uncharacterized protein</fullName>
    </submittedName>
</protein>
<proteinExistence type="predicted"/>
<evidence type="ECO:0000313" key="3">
    <source>
        <dbReference type="Proteomes" id="UP000054007"/>
    </source>
</evidence>
<dbReference type="AlphaFoldDB" id="A0A0D7ASS5"/>
<evidence type="ECO:0000313" key="2">
    <source>
        <dbReference type="EMBL" id="KIY60884.1"/>
    </source>
</evidence>
<dbReference type="EMBL" id="KN881181">
    <property type="protein sequence ID" value="KIY60884.1"/>
    <property type="molecule type" value="Genomic_DNA"/>
</dbReference>
<organism evidence="2 3">
    <name type="scientific">Cylindrobasidium torrendii FP15055 ss-10</name>
    <dbReference type="NCBI Taxonomy" id="1314674"/>
    <lineage>
        <taxon>Eukaryota</taxon>
        <taxon>Fungi</taxon>
        <taxon>Dikarya</taxon>
        <taxon>Basidiomycota</taxon>
        <taxon>Agaricomycotina</taxon>
        <taxon>Agaricomycetes</taxon>
        <taxon>Agaricomycetidae</taxon>
        <taxon>Agaricales</taxon>
        <taxon>Marasmiineae</taxon>
        <taxon>Physalacriaceae</taxon>
        <taxon>Cylindrobasidium</taxon>
    </lineage>
</organism>
<keyword evidence="1" id="KW-0175">Coiled coil</keyword>